<protein>
    <submittedName>
        <fullName evidence="6">Uncharacterized protein</fullName>
    </submittedName>
</protein>
<sequence>MQESSRRKSSRRGDKDPSCVIHKVPSGDTPYVRAKHAQAIEAIKSCRGLCPKQAQESLDNVLIDLYKVDLPRRGLQWKTYQDCSSHCKRCQVSIKQETSRKLGNLGWSYMQKSNYMAAEMVYKKAQMIDSDANKACNLALCLIKEARYTEAHSVLNEVLQGKIPGSKDCKAQNRAQEPMLEVGPRWLPPWTTLKLARLDLEDDFIDGLEKVLSE</sequence>
<keyword evidence="7" id="KW-1185">Reference proteome</keyword>
<dbReference type="GO" id="GO:0005634">
    <property type="term" value="C:nucleus"/>
    <property type="evidence" value="ECO:0007669"/>
    <property type="project" value="UniProtKB-SubCell"/>
</dbReference>
<dbReference type="EMBL" id="JARBHA010000007">
    <property type="protein sequence ID" value="KAJ9697154.1"/>
    <property type="molecule type" value="Genomic_DNA"/>
</dbReference>
<evidence type="ECO:0000256" key="4">
    <source>
        <dbReference type="ARBA" id="ARBA00023054"/>
    </source>
</evidence>
<dbReference type="InterPro" id="IPR011990">
    <property type="entry name" value="TPR-like_helical_dom_sf"/>
</dbReference>
<dbReference type="InterPro" id="IPR044961">
    <property type="entry name" value="MS5/SDI1"/>
</dbReference>
<dbReference type="PANTHER" id="PTHR36326:SF14">
    <property type="entry name" value="PROTEIN SULFUR DEFICIENCY-INDUCED 1"/>
    <property type="match status" value="1"/>
</dbReference>
<dbReference type="SUPFAM" id="SSF48452">
    <property type="entry name" value="TPR-like"/>
    <property type="match status" value="1"/>
</dbReference>
<proteinExistence type="predicted"/>
<dbReference type="AlphaFoldDB" id="A0AA38ZZI3"/>
<evidence type="ECO:0000256" key="1">
    <source>
        <dbReference type="ARBA" id="ARBA00004123"/>
    </source>
</evidence>
<accession>A0AA38ZZI3</accession>
<comment type="caution">
    <text evidence="6">The sequence shown here is derived from an EMBL/GenBank/DDBJ whole genome shotgun (WGS) entry which is preliminary data.</text>
</comment>
<name>A0AA38ZZI3_VITRO</name>
<evidence type="ECO:0000256" key="3">
    <source>
        <dbReference type="ARBA" id="ARBA00022803"/>
    </source>
</evidence>
<dbReference type="Proteomes" id="UP001168098">
    <property type="component" value="Unassembled WGS sequence"/>
</dbReference>
<reference evidence="6 7" key="1">
    <citation type="journal article" date="2023" name="BMC Biotechnol.">
        <title>Vitis rotundifolia cv Carlos genome sequencing.</title>
        <authorList>
            <person name="Huff M."/>
            <person name="Hulse-Kemp A."/>
            <person name="Scheffler B."/>
            <person name="Youngblood R."/>
            <person name="Simpson S."/>
            <person name="Babiker E."/>
            <person name="Staton M."/>
        </authorList>
    </citation>
    <scope>NUCLEOTIDE SEQUENCE [LARGE SCALE GENOMIC DNA]</scope>
    <source>
        <tissue evidence="6">Leaf</tissue>
    </source>
</reference>
<keyword evidence="3" id="KW-0802">TPR repeat</keyword>
<evidence type="ECO:0000256" key="5">
    <source>
        <dbReference type="ARBA" id="ARBA00023242"/>
    </source>
</evidence>
<evidence type="ECO:0000313" key="7">
    <source>
        <dbReference type="Proteomes" id="UP001168098"/>
    </source>
</evidence>
<keyword evidence="4" id="KW-0175">Coiled coil</keyword>
<gene>
    <name evidence="6" type="ORF">PVL29_009081</name>
</gene>
<keyword evidence="2" id="KW-0677">Repeat</keyword>
<dbReference type="Gene3D" id="1.25.40.10">
    <property type="entry name" value="Tetratricopeptide repeat domain"/>
    <property type="match status" value="1"/>
</dbReference>
<keyword evidence="5" id="KW-0539">Nucleus</keyword>
<dbReference type="PANTHER" id="PTHR36326">
    <property type="entry name" value="PROTEIN POLLENLESS 3-LIKE 2"/>
    <property type="match status" value="1"/>
</dbReference>
<comment type="subcellular location">
    <subcellularLocation>
        <location evidence="1">Nucleus</location>
    </subcellularLocation>
</comment>
<organism evidence="6 7">
    <name type="scientific">Vitis rotundifolia</name>
    <name type="common">Muscadine grape</name>
    <dbReference type="NCBI Taxonomy" id="103349"/>
    <lineage>
        <taxon>Eukaryota</taxon>
        <taxon>Viridiplantae</taxon>
        <taxon>Streptophyta</taxon>
        <taxon>Embryophyta</taxon>
        <taxon>Tracheophyta</taxon>
        <taxon>Spermatophyta</taxon>
        <taxon>Magnoliopsida</taxon>
        <taxon>eudicotyledons</taxon>
        <taxon>Gunneridae</taxon>
        <taxon>Pentapetalae</taxon>
        <taxon>rosids</taxon>
        <taxon>Vitales</taxon>
        <taxon>Vitaceae</taxon>
        <taxon>Viteae</taxon>
        <taxon>Vitis</taxon>
    </lineage>
</organism>
<evidence type="ECO:0000313" key="6">
    <source>
        <dbReference type="EMBL" id="KAJ9697154.1"/>
    </source>
</evidence>
<evidence type="ECO:0000256" key="2">
    <source>
        <dbReference type="ARBA" id="ARBA00022737"/>
    </source>
</evidence>